<evidence type="ECO:0000313" key="1">
    <source>
        <dbReference type="EMBL" id="WYY26465.1"/>
    </source>
</evidence>
<evidence type="ECO:0000313" key="2">
    <source>
        <dbReference type="Proteomes" id="UP001484199"/>
    </source>
</evidence>
<reference evidence="1" key="1">
    <citation type="submission" date="2024-03" db="EMBL/GenBank/DDBJ databases">
        <title>The Complete Genome of 'Candidatus Phytoplasma fraxini' AshY1 from the Ash Yellows Group.</title>
        <authorList>
            <person name="Boehm J.W."/>
            <person name="Huettel B."/>
            <person name="Schneider B."/>
            <person name="Kube M."/>
        </authorList>
    </citation>
    <scope>NUCLEOTIDE SEQUENCE [LARGE SCALE GENOMIC DNA]</scope>
    <source>
        <strain evidence="1">AshY1</strain>
    </source>
</reference>
<dbReference type="Proteomes" id="UP001484199">
    <property type="component" value="Chromosome"/>
</dbReference>
<sequence length="117" mass="13784">MAVCIPDKHIFEQIKCYTLSEFIPRQRLINLGNGCLFYTLYSIMKDTKKATSHFLKFNLPTIPPLTSEQQKKLLILGNELLELHLNYEKITPSMIYQEKDKKPDDYIPYHKDMSYVP</sequence>
<protein>
    <recommendedName>
        <fullName evidence="3">Type I restriction modification DNA specificity domain-containing protein</fullName>
    </recommendedName>
</protein>
<dbReference type="EMBL" id="CP146843">
    <property type="protein sequence ID" value="WYY26465.1"/>
    <property type="molecule type" value="Genomic_DNA"/>
</dbReference>
<name>A0ABZ2U8C9_ASHYP</name>
<keyword evidence="2" id="KW-1185">Reference proteome</keyword>
<accession>A0ABZ2U8C9</accession>
<gene>
    <name evidence="1" type="ORF">AshY1_03520</name>
</gene>
<evidence type="ECO:0008006" key="3">
    <source>
        <dbReference type="Google" id="ProtNLM"/>
    </source>
</evidence>
<proteinExistence type="predicted"/>
<organism evidence="1 2">
    <name type="scientific">Ash yellows phytoplasma</name>
    <dbReference type="NCBI Taxonomy" id="35780"/>
    <lineage>
        <taxon>Bacteria</taxon>
        <taxon>Bacillati</taxon>
        <taxon>Mycoplasmatota</taxon>
        <taxon>Mollicutes</taxon>
        <taxon>Acholeplasmatales</taxon>
        <taxon>Acholeplasmataceae</taxon>
        <taxon>Candidatus Phytoplasma</taxon>
        <taxon>16SrVII (Ash yellows group)</taxon>
    </lineage>
</organism>